<evidence type="ECO:0000256" key="1">
    <source>
        <dbReference type="SAM" id="MobiDB-lite"/>
    </source>
</evidence>
<evidence type="ECO:0000313" key="3">
    <source>
        <dbReference type="Proteomes" id="UP001140513"/>
    </source>
</evidence>
<reference evidence="2" key="1">
    <citation type="submission" date="2022-10" db="EMBL/GenBank/DDBJ databases">
        <title>Tapping the CABI collections for fungal endophytes: first genome assemblies for Collariella, Neodidymelliopsis, Ascochyta clinopodiicola, Didymella pomorum, Didymosphaeria variabile, Neocosmospora piperis and Neocucurbitaria cava.</title>
        <authorList>
            <person name="Hill R."/>
        </authorList>
    </citation>
    <scope>NUCLEOTIDE SEQUENCE</scope>
    <source>
        <strain evidence="2">IMI 356815</strain>
    </source>
</reference>
<accession>A0A9W8XUP4</accession>
<sequence>MSGRTEASHKFLTLKMPLNPADLPSSRVLRAGRTYTFPFVFTIPAQLLPKSCAHAVASDYVRETHLMLPPSLGDAELSGFGGILLDDMAPEMAKVTYGVKARIMQLHEDKLVLLAQKTRKVRVKPAFEEQPPLNTDGNREYRPRLERNIKKGLFKGKTGTLIAQASQPKPLVIPGARTLDAGPIATRAKVLLRFDPTDENSSPPRLGSLKTSIKASTFYASSARNNFPSRENLSYDHTQGAYTDTISLSTMCIGTTAQWVKQLPSANPPNEEDLERRDSGISDCSSVSSPSYKSNIPAHSANYKGGSFYTASIIVPITMPLNKNFLPTFHSCLISRVYALSMNLSVHAPGLGDPTLNLKLPLQVCAEGSATGIETARVRSEEAAGILAEADRILSPRSVAPPTVDLPPEYVALSSGGGGIYHPGVTVAG</sequence>
<dbReference type="PANTHER" id="PTHR31904:SF1">
    <property type="entry name" value="BYPASS OF STOP CODON PROTEIN 5-RELATED"/>
    <property type="match status" value="1"/>
</dbReference>
<evidence type="ECO:0000313" key="2">
    <source>
        <dbReference type="EMBL" id="KAJ4358065.1"/>
    </source>
</evidence>
<dbReference type="InterPro" id="IPR039634">
    <property type="entry name" value="Bul1-like"/>
</dbReference>
<name>A0A9W8XUP4_9PLEO</name>
<feature type="region of interest" description="Disordered" evidence="1">
    <location>
        <begin position="263"/>
        <end position="292"/>
    </location>
</feature>
<protein>
    <recommendedName>
        <fullName evidence="4">Arrestin</fullName>
    </recommendedName>
</protein>
<proteinExistence type="predicted"/>
<dbReference type="PANTHER" id="PTHR31904">
    <property type="entry name" value="BYPASS OF STOP CODON PROTEIN 5-RELATED"/>
    <property type="match status" value="1"/>
</dbReference>
<feature type="compositionally biased region" description="Low complexity" evidence="1">
    <location>
        <begin position="281"/>
        <end position="292"/>
    </location>
</feature>
<gene>
    <name evidence="2" type="ORF">N0V89_002644</name>
</gene>
<evidence type="ECO:0008006" key="4">
    <source>
        <dbReference type="Google" id="ProtNLM"/>
    </source>
</evidence>
<dbReference type="Proteomes" id="UP001140513">
    <property type="component" value="Unassembled WGS sequence"/>
</dbReference>
<dbReference type="AlphaFoldDB" id="A0A9W8XUP4"/>
<dbReference type="GeneID" id="80906174"/>
<comment type="caution">
    <text evidence="2">The sequence shown here is derived from an EMBL/GenBank/DDBJ whole genome shotgun (WGS) entry which is preliminary data.</text>
</comment>
<dbReference type="OrthoDB" id="2283785at2759"/>
<dbReference type="EMBL" id="JAPEUX010000002">
    <property type="protein sequence ID" value="KAJ4358065.1"/>
    <property type="molecule type" value="Genomic_DNA"/>
</dbReference>
<dbReference type="RefSeq" id="XP_056074924.1">
    <property type="nucleotide sequence ID" value="XM_056211451.1"/>
</dbReference>
<keyword evidence="3" id="KW-1185">Reference proteome</keyword>
<organism evidence="2 3">
    <name type="scientific">Didymosphaeria variabile</name>
    <dbReference type="NCBI Taxonomy" id="1932322"/>
    <lineage>
        <taxon>Eukaryota</taxon>
        <taxon>Fungi</taxon>
        <taxon>Dikarya</taxon>
        <taxon>Ascomycota</taxon>
        <taxon>Pezizomycotina</taxon>
        <taxon>Dothideomycetes</taxon>
        <taxon>Pleosporomycetidae</taxon>
        <taxon>Pleosporales</taxon>
        <taxon>Massarineae</taxon>
        <taxon>Didymosphaeriaceae</taxon>
        <taxon>Didymosphaeria</taxon>
    </lineage>
</organism>